<evidence type="ECO:0000256" key="4">
    <source>
        <dbReference type="ARBA" id="ARBA00023015"/>
    </source>
</evidence>
<keyword evidence="5 8" id="KW-0804">Transcription</keyword>
<name>A0A0N4UIJ7_DRAME</name>
<dbReference type="STRING" id="318479.A0A0N4UIJ7"/>
<feature type="compositionally biased region" description="Low complexity" evidence="9">
    <location>
        <begin position="253"/>
        <end position="268"/>
    </location>
</feature>
<dbReference type="PANTHER" id="PTHR13208">
    <property type="entry name" value="MEDIATOR OF RNA POLYMERASE II TRANSCRIPTION SUBUNIT 4"/>
    <property type="match status" value="1"/>
</dbReference>
<dbReference type="EMBL" id="UYYG01001199">
    <property type="protein sequence ID" value="VDN60026.1"/>
    <property type="molecule type" value="Genomic_DNA"/>
</dbReference>
<dbReference type="GO" id="GO:0070847">
    <property type="term" value="C:core mediator complex"/>
    <property type="evidence" value="ECO:0007669"/>
    <property type="project" value="TreeGrafter"/>
</dbReference>
<dbReference type="Proteomes" id="UP000038040">
    <property type="component" value="Unplaced"/>
</dbReference>
<keyword evidence="12" id="KW-1185">Reference proteome</keyword>
<evidence type="ECO:0000256" key="5">
    <source>
        <dbReference type="ARBA" id="ARBA00023163"/>
    </source>
</evidence>
<feature type="region of interest" description="Disordered" evidence="9">
    <location>
        <begin position="153"/>
        <end position="268"/>
    </location>
</feature>
<reference evidence="13" key="1">
    <citation type="submission" date="2017-02" db="UniProtKB">
        <authorList>
            <consortium name="WormBaseParasite"/>
        </authorList>
    </citation>
    <scope>IDENTIFICATION</scope>
</reference>
<reference evidence="10 12" key="2">
    <citation type="submission" date="2018-11" db="EMBL/GenBank/DDBJ databases">
        <authorList>
            <consortium name="Pathogen Informatics"/>
        </authorList>
    </citation>
    <scope>NUCLEOTIDE SEQUENCE [LARGE SCALE GENOMIC DNA]</scope>
</reference>
<dbReference type="Proteomes" id="UP000274756">
    <property type="component" value="Unassembled WGS sequence"/>
</dbReference>
<accession>A0A0N4UIJ7</accession>
<dbReference type="OrthoDB" id="1929813at2759"/>
<dbReference type="GO" id="GO:0016592">
    <property type="term" value="C:mediator complex"/>
    <property type="evidence" value="ECO:0007669"/>
    <property type="project" value="InterPro"/>
</dbReference>
<evidence type="ECO:0000256" key="7">
    <source>
        <dbReference type="ARBA" id="ARBA00031257"/>
    </source>
</evidence>
<evidence type="ECO:0000256" key="6">
    <source>
        <dbReference type="ARBA" id="ARBA00023242"/>
    </source>
</evidence>
<evidence type="ECO:0000313" key="13">
    <source>
        <dbReference type="WBParaSite" id="DME_0000743001-mRNA-1"/>
    </source>
</evidence>
<keyword evidence="4 8" id="KW-0805">Transcription regulation</keyword>
<evidence type="ECO:0000256" key="1">
    <source>
        <dbReference type="ARBA" id="ARBA00004123"/>
    </source>
</evidence>
<comment type="function">
    <text evidence="8">Component of the Mediator complex, a coactivator involved in the regulated transcription of nearly all RNA polymerase II-dependent genes. Mediator functions as a bridge to convey information from gene-specific regulatory proteins to the basal RNA polymerase II transcription machinery. Mediator is recruited to promoters by direct interactions with regulatory proteins and serves as a scaffold for the assembly of a functional preinitiation complex with RNA polymerase II and the general transcription factors.</text>
</comment>
<evidence type="ECO:0000313" key="11">
    <source>
        <dbReference type="Proteomes" id="UP000038040"/>
    </source>
</evidence>
<evidence type="ECO:0000256" key="2">
    <source>
        <dbReference type="ARBA" id="ARBA00009626"/>
    </source>
</evidence>
<dbReference type="AlphaFoldDB" id="A0A0N4UIJ7"/>
<evidence type="ECO:0000313" key="10">
    <source>
        <dbReference type="EMBL" id="VDN60026.1"/>
    </source>
</evidence>
<feature type="compositionally biased region" description="Polar residues" evidence="9">
    <location>
        <begin position="231"/>
        <end position="242"/>
    </location>
</feature>
<evidence type="ECO:0000256" key="8">
    <source>
        <dbReference type="RuleBase" id="RU364141"/>
    </source>
</evidence>
<dbReference type="PANTHER" id="PTHR13208:SF2">
    <property type="entry name" value="MEDIATOR OF RNA POLYMERASE II TRANSCRIPTION SUBUNIT 4"/>
    <property type="match status" value="1"/>
</dbReference>
<feature type="compositionally biased region" description="Low complexity" evidence="9">
    <location>
        <begin position="219"/>
        <end position="230"/>
    </location>
</feature>
<dbReference type="WBParaSite" id="DME_0000743001-mRNA-1">
    <property type="protein sequence ID" value="DME_0000743001-mRNA-1"/>
    <property type="gene ID" value="DME_0000743001"/>
</dbReference>
<dbReference type="GO" id="GO:0003712">
    <property type="term" value="F:transcription coregulator activity"/>
    <property type="evidence" value="ECO:0007669"/>
    <property type="project" value="InterPro"/>
</dbReference>
<organism evidence="11 13">
    <name type="scientific">Dracunculus medinensis</name>
    <name type="common">Guinea worm</name>
    <dbReference type="NCBI Taxonomy" id="318479"/>
    <lineage>
        <taxon>Eukaryota</taxon>
        <taxon>Metazoa</taxon>
        <taxon>Ecdysozoa</taxon>
        <taxon>Nematoda</taxon>
        <taxon>Chromadorea</taxon>
        <taxon>Rhabditida</taxon>
        <taxon>Spirurina</taxon>
        <taxon>Dracunculoidea</taxon>
        <taxon>Dracunculidae</taxon>
        <taxon>Dracunculus</taxon>
    </lineage>
</organism>
<dbReference type="InterPro" id="IPR019258">
    <property type="entry name" value="Mediator_Med4"/>
</dbReference>
<sequence>MSNDRSLREQLLECYEDIDSISKQVLVGHVEREQLIRKLEKAIEERNAIIEEIQTKLIISERALTEAVYQAGIKVKSIHQAESKKVNSEQIIRFANQISKSYSIAAPLHWQLGDPSRPFPTEIDFRLSSLAVPRITAPAATSAATLSLLRQPSNSQTILRGSSRGSPMVSYSASMQQRSWSPRGSFTQQSASPRGRGSRGSGLTSPRVGGPAFLQRRQSGNSPRISSPSSAYTIGNKSNINMPSIEPAIEQMSSDSSSSSSSDDGSPS</sequence>
<protein>
    <recommendedName>
        <fullName evidence="3 8">Mediator of RNA polymerase II transcription subunit 4</fullName>
    </recommendedName>
    <alternativeName>
        <fullName evidence="7 8">Mediator complex subunit 4</fullName>
    </alternativeName>
</protein>
<dbReference type="GO" id="GO:0006357">
    <property type="term" value="P:regulation of transcription by RNA polymerase II"/>
    <property type="evidence" value="ECO:0007669"/>
    <property type="project" value="InterPro"/>
</dbReference>
<gene>
    <name evidence="8" type="primary">MED4</name>
    <name evidence="10" type="ORF">DME_LOCUS9999</name>
</gene>
<comment type="subunit">
    <text evidence="8">Component of the Mediator complex.</text>
</comment>
<evidence type="ECO:0000256" key="9">
    <source>
        <dbReference type="SAM" id="MobiDB-lite"/>
    </source>
</evidence>
<feature type="compositionally biased region" description="Polar residues" evidence="9">
    <location>
        <begin position="153"/>
        <end position="191"/>
    </location>
</feature>
<evidence type="ECO:0000256" key="3">
    <source>
        <dbReference type="ARBA" id="ARBA00020629"/>
    </source>
</evidence>
<comment type="similarity">
    <text evidence="2 8">Belongs to the Mediator complex subunit 4 family.</text>
</comment>
<comment type="subcellular location">
    <subcellularLocation>
        <location evidence="1 8">Nucleus</location>
    </subcellularLocation>
</comment>
<dbReference type="Pfam" id="PF10018">
    <property type="entry name" value="Med4"/>
    <property type="match status" value="1"/>
</dbReference>
<keyword evidence="8" id="KW-0010">Activator</keyword>
<proteinExistence type="inferred from homology"/>
<keyword evidence="6 8" id="KW-0539">Nucleus</keyword>
<evidence type="ECO:0000313" key="12">
    <source>
        <dbReference type="Proteomes" id="UP000274756"/>
    </source>
</evidence>